<dbReference type="InterPro" id="IPR021719">
    <property type="entry name" value="Prot_inh_I78"/>
</dbReference>
<keyword evidence="3" id="KW-1185">Reference proteome</keyword>
<reference evidence="2 3" key="1">
    <citation type="submission" date="2022-04" db="EMBL/GenBank/DDBJ databases">
        <title>Identification of a novel bacterium isolated from mangrove sediments.</title>
        <authorList>
            <person name="Pan X."/>
        </authorList>
    </citation>
    <scope>NUCLEOTIDE SEQUENCE [LARGE SCALE GENOMIC DNA]</scope>
    <source>
        <strain evidence="2 3">B2638</strain>
    </source>
</reference>
<dbReference type="RefSeq" id="WP_243920959.1">
    <property type="nucleotide sequence ID" value="NZ_JALHLG010000013.1"/>
</dbReference>
<gene>
    <name evidence="2" type="ORF">MTR66_11195</name>
</gene>
<feature type="chain" id="PRO_5045641161" evidence="1">
    <location>
        <begin position="22"/>
        <end position="106"/>
    </location>
</feature>
<evidence type="ECO:0000313" key="3">
    <source>
        <dbReference type="Proteomes" id="UP001202281"/>
    </source>
</evidence>
<dbReference type="Gene3D" id="3.30.10.10">
    <property type="entry name" value="Trypsin Inhibitor V, subunit A"/>
    <property type="match status" value="1"/>
</dbReference>
<evidence type="ECO:0000256" key="1">
    <source>
        <dbReference type="SAM" id="SignalP"/>
    </source>
</evidence>
<accession>A0ABT0BQW8</accession>
<comment type="caution">
    <text evidence="2">The sequence shown here is derived from an EMBL/GenBank/DDBJ whole genome shotgun (WGS) entry which is preliminary data.</text>
</comment>
<feature type="signal peptide" evidence="1">
    <location>
        <begin position="1"/>
        <end position="21"/>
    </location>
</feature>
<dbReference type="PANTHER" id="PTHR39600:SF1">
    <property type="entry name" value="PEPTIDASE INHIBITOR I78 FAMILY PROTEIN"/>
    <property type="match status" value="1"/>
</dbReference>
<protein>
    <submittedName>
        <fullName evidence="2">I78 family peptidase inhibitor</fullName>
    </submittedName>
</protein>
<dbReference type="PANTHER" id="PTHR39600">
    <property type="entry name" value="PEPTIDASE INHIBITOR I78 FAMILY PROTEIN"/>
    <property type="match status" value="1"/>
</dbReference>
<organism evidence="2 3">
    <name type="scientific">Novosphingobium beihaiensis</name>
    <dbReference type="NCBI Taxonomy" id="2930389"/>
    <lineage>
        <taxon>Bacteria</taxon>
        <taxon>Pseudomonadati</taxon>
        <taxon>Pseudomonadota</taxon>
        <taxon>Alphaproteobacteria</taxon>
        <taxon>Sphingomonadales</taxon>
        <taxon>Sphingomonadaceae</taxon>
        <taxon>Novosphingobium</taxon>
    </lineage>
</organism>
<dbReference type="Proteomes" id="UP001202281">
    <property type="component" value="Unassembled WGS sequence"/>
</dbReference>
<sequence length="106" mass="11150">MPRLRLTAAATAALLPLSACAADSAPPPAQSMPPLPGVEPDCGAEKLGAYVGQRATDAVMAAIREWRAGHPVRVLRPGSVVTMDYRPDRLNVDLDANGVIKGFRCT</sequence>
<dbReference type="EMBL" id="JALHLG010000013">
    <property type="protein sequence ID" value="MCJ2187373.1"/>
    <property type="molecule type" value="Genomic_DNA"/>
</dbReference>
<dbReference type="Pfam" id="PF11720">
    <property type="entry name" value="Inhibitor_I78"/>
    <property type="match status" value="1"/>
</dbReference>
<name>A0ABT0BQW8_9SPHN</name>
<proteinExistence type="predicted"/>
<evidence type="ECO:0000313" key="2">
    <source>
        <dbReference type="EMBL" id="MCJ2187373.1"/>
    </source>
</evidence>
<keyword evidence="1" id="KW-0732">Signal</keyword>